<dbReference type="GO" id="GO:0003723">
    <property type="term" value="F:RNA binding"/>
    <property type="evidence" value="ECO:0007669"/>
    <property type="project" value="UniProtKB-KW"/>
</dbReference>
<dbReference type="PANTHER" id="PTHR23114:SF17">
    <property type="entry name" value="M7GPPPN-MRNA HYDROLASE"/>
    <property type="match status" value="1"/>
</dbReference>
<comment type="caution">
    <text evidence="11">The sequence shown here is derived from an EMBL/GenBank/DDBJ whole genome shotgun (WGS) entry which is preliminary data.</text>
</comment>
<evidence type="ECO:0000256" key="7">
    <source>
        <dbReference type="ARBA" id="ARBA00022884"/>
    </source>
</evidence>
<dbReference type="VEuPathDB" id="CryptoDB:CmeUKMEL1_04015"/>
<keyword evidence="7" id="KW-0694">RNA-binding</keyword>
<proteinExistence type="inferred from homology"/>
<evidence type="ECO:0000256" key="5">
    <source>
        <dbReference type="ARBA" id="ARBA00022723"/>
    </source>
</evidence>
<protein>
    <submittedName>
        <fullName evidence="11">Dcp2 box A domain protein</fullName>
    </submittedName>
</protein>
<dbReference type="InterPro" id="IPR015797">
    <property type="entry name" value="NUDIX_hydrolase-like_dom_sf"/>
</dbReference>
<evidence type="ECO:0000256" key="4">
    <source>
        <dbReference type="ARBA" id="ARBA00022490"/>
    </source>
</evidence>
<keyword evidence="5" id="KW-0479">Metal-binding</keyword>
<comment type="cofactor">
    <cofactor evidence="1">
        <name>Mn(2+)</name>
        <dbReference type="ChEBI" id="CHEBI:29035"/>
    </cofactor>
</comment>
<dbReference type="FunFam" id="3.90.79.10:FF:000003">
    <property type="entry name" value="M7GpppN-mRNA hydrolase isoform 2"/>
    <property type="match status" value="1"/>
</dbReference>
<dbReference type="PROSITE" id="PS00893">
    <property type="entry name" value="NUDIX_BOX"/>
    <property type="match status" value="1"/>
</dbReference>
<dbReference type="Pfam" id="PF00293">
    <property type="entry name" value="NUDIX"/>
    <property type="match status" value="1"/>
</dbReference>
<keyword evidence="4" id="KW-0963">Cytoplasm</keyword>
<name>A0A2P4YY84_9CRYT</name>
<dbReference type="GO" id="GO:0005737">
    <property type="term" value="C:cytoplasm"/>
    <property type="evidence" value="ECO:0007669"/>
    <property type="project" value="UniProtKB-SubCell"/>
</dbReference>
<dbReference type="InterPro" id="IPR044099">
    <property type="entry name" value="Dcp2_NUDIX"/>
</dbReference>
<evidence type="ECO:0000259" key="10">
    <source>
        <dbReference type="PROSITE" id="PS51462"/>
    </source>
</evidence>
<keyword evidence="12" id="KW-1185">Reference proteome</keyword>
<dbReference type="PROSITE" id="PS51462">
    <property type="entry name" value="NUDIX"/>
    <property type="match status" value="1"/>
</dbReference>
<dbReference type="PANTHER" id="PTHR23114">
    <property type="entry name" value="M7GPPPN-MRNA HYDROLASE"/>
    <property type="match status" value="1"/>
</dbReference>
<evidence type="ECO:0000256" key="1">
    <source>
        <dbReference type="ARBA" id="ARBA00001936"/>
    </source>
</evidence>
<dbReference type="GO" id="GO:0000290">
    <property type="term" value="P:deadenylation-dependent decapping of nuclear-transcribed mRNA"/>
    <property type="evidence" value="ECO:0007669"/>
    <property type="project" value="InterPro"/>
</dbReference>
<comment type="similarity">
    <text evidence="3">Belongs to the Nudix hydrolase family. DCP2 subfamily.</text>
</comment>
<dbReference type="Gene3D" id="1.10.10.1050">
    <property type="entry name" value="Dcp2, box A domain"/>
    <property type="match status" value="1"/>
</dbReference>
<dbReference type="InterPro" id="IPR007722">
    <property type="entry name" value="DCP2_BoxA"/>
</dbReference>
<dbReference type="Gene3D" id="3.90.79.10">
    <property type="entry name" value="Nucleoside Triphosphate Pyrophosphohydrolase"/>
    <property type="match status" value="1"/>
</dbReference>
<evidence type="ECO:0000256" key="2">
    <source>
        <dbReference type="ARBA" id="ARBA00004496"/>
    </source>
</evidence>
<evidence type="ECO:0000313" key="12">
    <source>
        <dbReference type="Proteomes" id="UP000236928"/>
    </source>
</evidence>
<evidence type="ECO:0000256" key="3">
    <source>
        <dbReference type="ARBA" id="ARBA00005279"/>
    </source>
</evidence>
<keyword evidence="6" id="KW-0378">Hydrolase</keyword>
<dbReference type="InterPro" id="IPR036189">
    <property type="entry name" value="DCP2_BoxA_sf"/>
</dbReference>
<dbReference type="GO" id="GO:0030145">
    <property type="term" value="F:manganese ion binding"/>
    <property type="evidence" value="ECO:0007669"/>
    <property type="project" value="InterPro"/>
</dbReference>
<dbReference type="InterPro" id="IPR000086">
    <property type="entry name" value="NUDIX_hydrolase_dom"/>
</dbReference>
<gene>
    <name evidence="11" type="ORF">CmeUKMEL1_04015</name>
</gene>
<dbReference type="SMART" id="SM01125">
    <property type="entry name" value="DCP2"/>
    <property type="match status" value="1"/>
</dbReference>
<dbReference type="Proteomes" id="UP000236928">
    <property type="component" value="Unassembled WGS sequence"/>
</dbReference>
<accession>A0A2P4YY84</accession>
<dbReference type="SUPFAM" id="SSF140586">
    <property type="entry name" value="Dcp2 domain-like"/>
    <property type="match status" value="1"/>
</dbReference>
<feature type="compositionally biased region" description="Polar residues" evidence="9">
    <location>
        <begin position="579"/>
        <end position="589"/>
    </location>
</feature>
<reference evidence="11 12" key="1">
    <citation type="submission" date="2014-04" db="EMBL/GenBank/DDBJ databases">
        <title>Comparative Genomics of Cryptosporidium Species.</title>
        <authorList>
            <person name="Silva J.C."/>
            <person name="Su Q."/>
            <person name="Chalmers R."/>
            <person name="Chibucos M.C."/>
            <person name="Elwin K."/>
            <person name="Godinez A."/>
            <person name="Guo F."/>
            <person name="Huynh K."/>
            <person name="Orvis J."/>
            <person name="Ott S."/>
            <person name="Sadzewicz L."/>
            <person name="Sengamalay N."/>
            <person name="Shetty A."/>
            <person name="Sun M."/>
            <person name="Tallon L."/>
            <person name="Xiao L."/>
            <person name="Zhang H."/>
            <person name="Fraser C.M."/>
            <person name="Zhu G."/>
            <person name="Kissinger J."/>
            <person name="Widmer G."/>
        </authorList>
    </citation>
    <scope>NUCLEOTIDE SEQUENCE [LARGE SCALE GENOMIC DNA]</scope>
    <source>
        <strain evidence="11 12">UKMEL1</strain>
    </source>
</reference>
<dbReference type="SUPFAM" id="SSF55811">
    <property type="entry name" value="Nudix"/>
    <property type="match status" value="1"/>
</dbReference>
<feature type="region of interest" description="Disordered" evidence="9">
    <location>
        <begin position="574"/>
        <end position="609"/>
    </location>
</feature>
<dbReference type="CDD" id="cd03672">
    <property type="entry name" value="NUDIX_Dcp2p_Nudt20"/>
    <property type="match status" value="1"/>
</dbReference>
<keyword evidence="8" id="KW-0464">Manganese</keyword>
<evidence type="ECO:0000313" key="11">
    <source>
        <dbReference type="EMBL" id="POM82762.1"/>
    </source>
</evidence>
<evidence type="ECO:0000256" key="6">
    <source>
        <dbReference type="ARBA" id="ARBA00022801"/>
    </source>
</evidence>
<evidence type="ECO:0000256" key="9">
    <source>
        <dbReference type="SAM" id="MobiDB-lite"/>
    </source>
</evidence>
<dbReference type="InterPro" id="IPR020084">
    <property type="entry name" value="NUDIX_hydrolase_CS"/>
</dbReference>
<organism evidence="11 12">
    <name type="scientific">Cryptosporidium meleagridis</name>
    <dbReference type="NCBI Taxonomy" id="93969"/>
    <lineage>
        <taxon>Eukaryota</taxon>
        <taxon>Sar</taxon>
        <taxon>Alveolata</taxon>
        <taxon>Apicomplexa</taxon>
        <taxon>Conoidasida</taxon>
        <taxon>Coccidia</taxon>
        <taxon>Eucoccidiorida</taxon>
        <taxon>Eimeriorina</taxon>
        <taxon>Cryptosporidiidae</taxon>
        <taxon>Cryptosporidium</taxon>
    </lineage>
</organism>
<dbReference type="EMBL" id="JIBK01000006">
    <property type="protein sequence ID" value="POM82762.1"/>
    <property type="molecule type" value="Genomic_DNA"/>
</dbReference>
<dbReference type="AlphaFoldDB" id="A0A2P4YY84"/>
<evidence type="ECO:0000256" key="8">
    <source>
        <dbReference type="ARBA" id="ARBA00023211"/>
    </source>
</evidence>
<dbReference type="GO" id="GO:0140933">
    <property type="term" value="F:5'-(N(7)-methylguanosine 5'-triphospho)-[mRNA] hydrolase activity"/>
    <property type="evidence" value="ECO:0007669"/>
    <property type="project" value="InterPro"/>
</dbReference>
<dbReference type="OrthoDB" id="18996at2759"/>
<dbReference type="Pfam" id="PF05026">
    <property type="entry name" value="DCP2"/>
    <property type="match status" value="1"/>
</dbReference>
<dbReference type="GO" id="GO:0000184">
    <property type="term" value="P:nuclear-transcribed mRNA catabolic process, nonsense-mediated decay"/>
    <property type="evidence" value="ECO:0007669"/>
    <property type="project" value="InterPro"/>
</dbReference>
<sequence length="651" mass="75191">MDRLIESLSHVVTQNGSFGSINCLNSRTENAGRDTTQSSESRYIIDIKGKCNQINSLRDDNLVKSSIFNSSMNKICSHRLNDCFLKNKDEASNTDHKIGDRIEISGGFQETLGSNILKKFLIDRDRSHNLSILPPNLTRESVVNNFEQSGQLDEKKTASDIAMKYSPEDIILSKVRGIFMNRYSRDSIPQEQIDSLKTSTKKKNKVNGPMERLISNFDMETAYKDIEAVFSEAIDDCYARFFTNLPVNLLEDAIHLYFQIQAAYWWYEDMWYDKYSHVLPKLSLRVFGQFVAEDCPILRHFVSSPEEHDKFLLNWKRYCKTIPLRGVILINKEFTKCVLVKPWNGNRFMFPRGKMDEMEEDSLCAIREAYEELGIDVTKHLNDSIYIEKQVEEQTIKLFLIPGIDENTPLEPKKRKEISEIRWFSFTSLPNWNANQSLRHKKSKNSDNFSHSDGNLNCISDDYISCIDRQDIHDSEDEDFIGSNEKVHENLESIIEKQDSNQFFRVSHFTRNLRGWIEVLKRIPLYNPNNPGRIVPNLPKNLNPAVIRRLQNADLGGPPLSSLPLFVRVKFNANERRGQPSSTSQIYSQNKKKPKPYFSDGTKDKRTFGTKAGSGWDVESMFALNEQKFGVKSTFSLDEYTIPLPKIKQKK</sequence>
<feature type="domain" description="Nudix hydrolase" evidence="10">
    <location>
        <begin position="320"/>
        <end position="446"/>
    </location>
</feature>
<comment type="subcellular location">
    <subcellularLocation>
        <location evidence="2">Cytoplasm</location>
    </subcellularLocation>
</comment>